<dbReference type="Pfam" id="PF04397">
    <property type="entry name" value="LytTR"/>
    <property type="match status" value="1"/>
</dbReference>
<protein>
    <submittedName>
        <fullName evidence="4">Response regulator transcription factor</fullName>
    </submittedName>
</protein>
<feature type="domain" description="Response regulatory" evidence="3">
    <location>
        <begin position="6"/>
        <end position="116"/>
    </location>
</feature>
<evidence type="ECO:0000256" key="2">
    <source>
        <dbReference type="PROSITE-ProRule" id="PRU00169"/>
    </source>
</evidence>
<keyword evidence="1" id="KW-0238">DNA-binding</keyword>
<organism evidence="4 5">
    <name type="scientific">Niabella yanshanensis</name>
    <dbReference type="NCBI Taxonomy" id="577386"/>
    <lineage>
        <taxon>Bacteria</taxon>
        <taxon>Pseudomonadati</taxon>
        <taxon>Bacteroidota</taxon>
        <taxon>Chitinophagia</taxon>
        <taxon>Chitinophagales</taxon>
        <taxon>Chitinophagaceae</taxon>
        <taxon>Niabella</taxon>
    </lineage>
</organism>
<sequence>MTTKLRCLLLDDEIPGLTYLKMLCEQLQDLEVAKAFNSPVYFLEEVPKLEFDFCILDIEMPEMNGLQVAALLKGKPVVFTTAYKEYAAEAFDLDAVDYVRKPVKKERLQQAVDKVKHRLESKNQGARFVQLNTEKGKALIYFDQLLYIKASGVDSRDKSALLADQSFVMLKNISFEKLQELLPKEGFVRVNKKEMISLKTVQTFSSDEITTKITAASGEPLKVVLSDAYRKEFIQRVNL</sequence>
<dbReference type="SMART" id="SM00850">
    <property type="entry name" value="LytTR"/>
    <property type="match status" value="1"/>
</dbReference>
<dbReference type="PANTHER" id="PTHR48111">
    <property type="entry name" value="REGULATOR OF RPOS"/>
    <property type="match status" value="1"/>
</dbReference>
<reference evidence="4 5" key="1">
    <citation type="submission" date="2023-12" db="EMBL/GenBank/DDBJ databases">
        <title>Genome sequencing and assembly of bacterial species from a model synthetic community.</title>
        <authorList>
            <person name="Hogle S.L."/>
        </authorList>
    </citation>
    <scope>NUCLEOTIDE SEQUENCE [LARGE SCALE GENOMIC DNA]</scope>
    <source>
        <strain evidence="4 5">HAMBI_3031</strain>
    </source>
</reference>
<dbReference type="RefSeq" id="WP_114789387.1">
    <property type="nucleotide sequence ID" value="NZ_CP139960.1"/>
</dbReference>
<dbReference type="Pfam" id="PF00072">
    <property type="entry name" value="Response_reg"/>
    <property type="match status" value="1"/>
</dbReference>
<evidence type="ECO:0000259" key="3">
    <source>
        <dbReference type="PROSITE" id="PS50110"/>
    </source>
</evidence>
<evidence type="ECO:0000313" key="4">
    <source>
        <dbReference type="EMBL" id="WQD39994.1"/>
    </source>
</evidence>
<dbReference type="PROSITE" id="PS50110">
    <property type="entry name" value="RESPONSE_REGULATORY"/>
    <property type="match status" value="1"/>
</dbReference>
<dbReference type="EMBL" id="CP139960">
    <property type="protein sequence ID" value="WQD39994.1"/>
    <property type="molecule type" value="Genomic_DNA"/>
</dbReference>
<gene>
    <name evidence="4" type="ORF">U0035_07540</name>
</gene>
<dbReference type="InterPro" id="IPR011006">
    <property type="entry name" value="CheY-like_superfamily"/>
</dbReference>
<dbReference type="Proteomes" id="UP001325680">
    <property type="component" value="Chromosome"/>
</dbReference>
<dbReference type="InterPro" id="IPR007492">
    <property type="entry name" value="LytTR_DNA-bd_dom"/>
</dbReference>
<keyword evidence="2" id="KW-0597">Phosphoprotein</keyword>
<dbReference type="SMART" id="SM00448">
    <property type="entry name" value="REC"/>
    <property type="match status" value="1"/>
</dbReference>
<dbReference type="Gene3D" id="3.40.50.2300">
    <property type="match status" value="1"/>
</dbReference>
<dbReference type="SUPFAM" id="SSF52172">
    <property type="entry name" value="CheY-like"/>
    <property type="match status" value="1"/>
</dbReference>
<evidence type="ECO:0000313" key="5">
    <source>
        <dbReference type="Proteomes" id="UP001325680"/>
    </source>
</evidence>
<keyword evidence="5" id="KW-1185">Reference proteome</keyword>
<accession>A0ABZ0WBI2</accession>
<proteinExistence type="predicted"/>
<evidence type="ECO:0000256" key="1">
    <source>
        <dbReference type="ARBA" id="ARBA00023125"/>
    </source>
</evidence>
<dbReference type="Gene3D" id="2.40.50.1020">
    <property type="entry name" value="LytTr DNA-binding domain"/>
    <property type="match status" value="1"/>
</dbReference>
<name>A0ABZ0WBI2_9BACT</name>
<dbReference type="PANTHER" id="PTHR48111:SF69">
    <property type="entry name" value="RESPONSE REGULATOR RECEIVER"/>
    <property type="match status" value="1"/>
</dbReference>
<dbReference type="InterPro" id="IPR039420">
    <property type="entry name" value="WalR-like"/>
</dbReference>
<dbReference type="InterPro" id="IPR001789">
    <property type="entry name" value="Sig_transdc_resp-reg_receiver"/>
</dbReference>
<feature type="modified residue" description="4-aspartylphosphate" evidence="2">
    <location>
        <position position="57"/>
    </location>
</feature>